<sequence>MKEDAMAKISLGLPLAAAAAGTVVTLFVPAKRLHIVCGAAWAALSLVHAWQYRKKLAKDLAMPFGASLKQNVMKKIDEELQKLPLPPTKLGALIGSMRPAAYAPGRMRLYSRSLVGNEKLREQILAYFADCPEVDKVECSTLTGSVLITYEPEFFAENEELSQIETYVKHHVQMAQGRS</sequence>
<reference evidence="2 3" key="1">
    <citation type="submission" date="2009-09" db="EMBL/GenBank/DDBJ databases">
        <authorList>
            <person name="Weinstock G."/>
            <person name="Sodergren E."/>
            <person name="Clifton S."/>
            <person name="Fulton L."/>
            <person name="Fulton B."/>
            <person name="Courtney L."/>
            <person name="Fronick C."/>
            <person name="Harrison M."/>
            <person name="Strong C."/>
            <person name="Farmer C."/>
            <person name="Delahaunty K."/>
            <person name="Markovic C."/>
            <person name="Hall O."/>
            <person name="Minx P."/>
            <person name="Tomlinson C."/>
            <person name="Mitreva M."/>
            <person name="Nelson J."/>
            <person name="Hou S."/>
            <person name="Wollam A."/>
            <person name="Pepin K.H."/>
            <person name="Johnson M."/>
            <person name="Bhonagiri V."/>
            <person name="Nash W.E."/>
            <person name="Warren W."/>
            <person name="Chinwalla A."/>
            <person name="Mardis E.R."/>
            <person name="Wilson R.K."/>
        </authorList>
    </citation>
    <scope>NUCLEOTIDE SEQUENCE [LARGE SCALE GENOMIC DNA]</scope>
    <source>
        <strain evidence="3">ATCC 35185 / DSM 20758 / VPI D19B-28</strain>
    </source>
</reference>
<comment type="caution">
    <text evidence="2">The sequence shown here is derived from an EMBL/GenBank/DDBJ whole genome shotgun (WGS) entry which is preliminary data.</text>
</comment>
<keyword evidence="1" id="KW-1133">Transmembrane helix</keyword>
<protein>
    <submittedName>
        <fullName evidence="2">Uncharacterized protein</fullName>
    </submittedName>
</protein>
<feature type="transmembrane region" description="Helical" evidence="1">
    <location>
        <begin position="33"/>
        <end position="52"/>
    </location>
</feature>
<keyword evidence="1" id="KW-0812">Transmembrane</keyword>
<dbReference type="Pfam" id="PF19991">
    <property type="entry name" value="HMA_2"/>
    <property type="match status" value="1"/>
</dbReference>
<evidence type="ECO:0000256" key="1">
    <source>
        <dbReference type="SAM" id="Phobius"/>
    </source>
</evidence>
<name>C9LXA9_SELS3</name>
<organism evidence="2 3">
    <name type="scientific">Selenomonas sputigena (strain ATCC 35185 / DSM 20758 / CCUG 44933 / VPI D19B-28)</name>
    <dbReference type="NCBI Taxonomy" id="546271"/>
    <lineage>
        <taxon>Bacteria</taxon>
        <taxon>Bacillati</taxon>
        <taxon>Bacillota</taxon>
        <taxon>Negativicutes</taxon>
        <taxon>Selenomonadales</taxon>
        <taxon>Selenomonadaceae</taxon>
        <taxon>Selenomonas</taxon>
    </lineage>
</organism>
<dbReference type="AlphaFoldDB" id="C9LXA9"/>
<proteinExistence type="predicted"/>
<dbReference type="STRING" id="546271.Selsp_0560"/>
<evidence type="ECO:0000313" key="2">
    <source>
        <dbReference type="EMBL" id="EEX76586.1"/>
    </source>
</evidence>
<keyword evidence="1" id="KW-0472">Membrane</keyword>
<dbReference type="EMBL" id="ACKP02000048">
    <property type="protein sequence ID" value="EEX76586.1"/>
    <property type="molecule type" value="Genomic_DNA"/>
</dbReference>
<accession>C9LXA9</accession>
<dbReference type="eggNOG" id="ENOG50331PA">
    <property type="taxonomic scope" value="Bacteria"/>
</dbReference>
<dbReference type="Proteomes" id="UP000003505">
    <property type="component" value="Unassembled WGS sequence"/>
</dbReference>
<feature type="transmembrane region" description="Helical" evidence="1">
    <location>
        <begin position="9"/>
        <end position="27"/>
    </location>
</feature>
<gene>
    <name evidence="2" type="ORF">SELSPUOL_02113</name>
</gene>
<evidence type="ECO:0000313" key="3">
    <source>
        <dbReference type="Proteomes" id="UP000003505"/>
    </source>
</evidence>